<evidence type="ECO:0000256" key="5">
    <source>
        <dbReference type="ARBA" id="ARBA00022824"/>
    </source>
</evidence>
<keyword evidence="4 9" id="KW-0812">Transmembrane</keyword>
<organism evidence="10">
    <name type="scientific">Megafenestra aurita</name>
    <dbReference type="NCBI Taxonomy" id="2291010"/>
    <lineage>
        <taxon>Eukaryota</taxon>
        <taxon>Metazoa</taxon>
        <taxon>Ecdysozoa</taxon>
        <taxon>Arthropoda</taxon>
        <taxon>Crustacea</taxon>
        <taxon>Branchiopoda</taxon>
        <taxon>Diplostraca</taxon>
        <taxon>Cladocera</taxon>
        <taxon>Anomopoda</taxon>
        <taxon>Daphniidae</taxon>
        <taxon>Megafenestra</taxon>
    </lineage>
</organism>
<evidence type="ECO:0000256" key="4">
    <source>
        <dbReference type="ARBA" id="ARBA00022692"/>
    </source>
</evidence>
<feature type="transmembrane region" description="Helical" evidence="9">
    <location>
        <begin position="64"/>
        <end position="82"/>
    </location>
</feature>
<evidence type="ECO:0000256" key="2">
    <source>
        <dbReference type="ARBA" id="ARBA00009950"/>
    </source>
</evidence>
<dbReference type="InterPro" id="IPR008506">
    <property type="entry name" value="SND2/TMEM208"/>
</dbReference>
<name>A0A4Y7NI12_9CRUS</name>
<dbReference type="PANTHER" id="PTHR13505:SF7">
    <property type="entry name" value="TRANSMEMBRANE PROTEIN 208"/>
    <property type="match status" value="1"/>
</dbReference>
<dbReference type="Pfam" id="PF05620">
    <property type="entry name" value="TMEM208_SND2"/>
    <property type="match status" value="1"/>
</dbReference>
<sequence>MMYLPDDLYKIPRPHNKDLVVYSGLAKSSSVSLKHEKKSGKQATKGQKQIVEENAATLSFYRNMSFGSISIYSLFCIVLWSSTTTADLVLITVSGFAQFCSYRFMTYMARAKYSETGQLLDGGIDLNMESGISEHIKDAIILISATEVLASFSRYFWLILLVIPCRLFHMLWKSILSPWFFQKSAPPSAEQEAKDDKKQRKLERRLKRQQH</sequence>
<gene>
    <name evidence="10" type="primary">EOG090X0IGL</name>
</gene>
<evidence type="ECO:0000256" key="6">
    <source>
        <dbReference type="ARBA" id="ARBA00022989"/>
    </source>
</evidence>
<keyword evidence="6 9" id="KW-1133">Transmembrane helix</keyword>
<protein>
    <recommendedName>
        <fullName evidence="3">Transmembrane protein 208</fullName>
    </recommendedName>
</protein>
<dbReference type="GO" id="GO:0005773">
    <property type="term" value="C:vacuole"/>
    <property type="evidence" value="ECO:0007669"/>
    <property type="project" value="GOC"/>
</dbReference>
<evidence type="ECO:0000256" key="1">
    <source>
        <dbReference type="ARBA" id="ARBA00004477"/>
    </source>
</evidence>
<evidence type="ECO:0000256" key="7">
    <source>
        <dbReference type="ARBA" id="ARBA00023136"/>
    </source>
</evidence>
<reference evidence="10" key="1">
    <citation type="submission" date="2018-08" db="EMBL/GenBank/DDBJ databases">
        <authorList>
            <person name="Cornetti L."/>
        </authorList>
    </citation>
    <scope>NUCLEOTIDE SEQUENCE</scope>
    <source>
        <strain evidence="10">CH-H-2</strain>
    </source>
</reference>
<dbReference type="GO" id="GO:0006624">
    <property type="term" value="P:vacuolar protein processing"/>
    <property type="evidence" value="ECO:0007669"/>
    <property type="project" value="TreeGrafter"/>
</dbReference>
<comment type="similarity">
    <text evidence="2">Belongs to the TMEM208 family.</text>
</comment>
<proteinExistence type="evidence at transcript level"/>
<accession>A0A4Y7NI12</accession>
<dbReference type="EMBL" id="LR023143">
    <property type="protein sequence ID" value="SVE92762.1"/>
    <property type="molecule type" value="mRNA"/>
</dbReference>
<dbReference type="GO" id="GO:0005789">
    <property type="term" value="C:endoplasmic reticulum membrane"/>
    <property type="evidence" value="ECO:0007669"/>
    <property type="project" value="UniProtKB-SubCell"/>
</dbReference>
<feature type="compositionally biased region" description="Basic residues" evidence="8">
    <location>
        <begin position="199"/>
        <end position="211"/>
    </location>
</feature>
<feature type="region of interest" description="Disordered" evidence="8">
    <location>
        <begin position="185"/>
        <end position="211"/>
    </location>
</feature>
<evidence type="ECO:0000256" key="3">
    <source>
        <dbReference type="ARBA" id="ARBA00015033"/>
    </source>
</evidence>
<dbReference type="PANTHER" id="PTHR13505">
    <property type="entry name" value="TRANSMEMBRANE PROTEIN 208"/>
    <property type="match status" value="1"/>
</dbReference>
<evidence type="ECO:0000256" key="9">
    <source>
        <dbReference type="SAM" id="Phobius"/>
    </source>
</evidence>
<evidence type="ECO:0000256" key="8">
    <source>
        <dbReference type="SAM" id="MobiDB-lite"/>
    </source>
</evidence>
<dbReference type="AlphaFoldDB" id="A0A4Y7NI12"/>
<comment type="subcellular location">
    <subcellularLocation>
        <location evidence="1">Endoplasmic reticulum membrane</location>
        <topology evidence="1">Multi-pass membrane protein</topology>
    </subcellularLocation>
</comment>
<evidence type="ECO:0000313" key="10">
    <source>
        <dbReference type="EMBL" id="SVE92762.1"/>
    </source>
</evidence>
<keyword evidence="5" id="KW-0256">Endoplasmic reticulum</keyword>
<keyword evidence="7 9" id="KW-0472">Membrane</keyword>